<evidence type="ECO:0000313" key="1">
    <source>
        <dbReference type="EMBL" id="SUZ84118.1"/>
    </source>
</evidence>
<gene>
    <name evidence="1" type="ORF">METZ01_LOCUS36972</name>
</gene>
<name>A0A381QZX6_9ZZZZ</name>
<sequence length="69" mass="7903">MTHPQPQQAIAQCCLRCWFGPLWYDATRKNTVNAPNQTTYRILVTKVGLDGHDWDSRIVAAYLRGWGIV</sequence>
<dbReference type="GO" id="GO:0031419">
    <property type="term" value="F:cobalamin binding"/>
    <property type="evidence" value="ECO:0007669"/>
    <property type="project" value="InterPro"/>
</dbReference>
<dbReference type="GO" id="GO:0046872">
    <property type="term" value="F:metal ion binding"/>
    <property type="evidence" value="ECO:0007669"/>
    <property type="project" value="InterPro"/>
</dbReference>
<dbReference type="InterPro" id="IPR036724">
    <property type="entry name" value="Cobalamin-bd_sf"/>
</dbReference>
<dbReference type="AlphaFoldDB" id="A0A381QZX6"/>
<dbReference type="EMBL" id="UINC01001582">
    <property type="protein sequence ID" value="SUZ84118.1"/>
    <property type="molecule type" value="Genomic_DNA"/>
</dbReference>
<accession>A0A381QZX6</accession>
<dbReference type="SUPFAM" id="SSF52242">
    <property type="entry name" value="Cobalamin (vitamin B12)-binding domain"/>
    <property type="match status" value="1"/>
</dbReference>
<protein>
    <submittedName>
        <fullName evidence="1">Uncharacterized protein</fullName>
    </submittedName>
</protein>
<proteinExistence type="predicted"/>
<reference evidence="1" key="1">
    <citation type="submission" date="2018-05" db="EMBL/GenBank/DDBJ databases">
        <authorList>
            <person name="Lanie J.A."/>
            <person name="Ng W.-L."/>
            <person name="Kazmierczak K.M."/>
            <person name="Andrzejewski T.M."/>
            <person name="Davidsen T.M."/>
            <person name="Wayne K.J."/>
            <person name="Tettelin H."/>
            <person name="Glass J.I."/>
            <person name="Rusch D."/>
            <person name="Podicherti R."/>
            <person name="Tsui H.-C.T."/>
            <person name="Winkler M.E."/>
        </authorList>
    </citation>
    <scope>NUCLEOTIDE SEQUENCE</scope>
</reference>
<organism evidence="1">
    <name type="scientific">marine metagenome</name>
    <dbReference type="NCBI Taxonomy" id="408172"/>
    <lineage>
        <taxon>unclassified sequences</taxon>
        <taxon>metagenomes</taxon>
        <taxon>ecological metagenomes</taxon>
    </lineage>
</organism>